<protein>
    <submittedName>
        <fullName evidence="1">Uncharacterized protein</fullName>
    </submittedName>
</protein>
<sequence length="49" mass="5617">MRWYVGLYNDVFSLATGISEKNAKNRIFSNVLLGLSAKMCACWPCYPKR</sequence>
<evidence type="ECO:0000313" key="2">
    <source>
        <dbReference type="Proteomes" id="UP000068250"/>
    </source>
</evidence>
<gene>
    <name evidence="1" type="ORF">AGA_730</name>
</gene>
<proteinExistence type="predicted"/>
<dbReference type="EMBL" id="LN609302">
    <property type="protein sequence ID" value="CEF54346.1"/>
    <property type="molecule type" value="Genomic_DNA"/>
</dbReference>
<dbReference type="Proteomes" id="UP000068250">
    <property type="component" value="Chromosome I"/>
</dbReference>
<dbReference type="AlphaFoldDB" id="A0A0U4YA97"/>
<accession>A0A0U4YA97</accession>
<reference evidence="2" key="1">
    <citation type="submission" date="2014-09" db="EMBL/GenBank/DDBJ databases">
        <authorList>
            <person name="Illeghems K.G."/>
        </authorList>
    </citation>
    <scope>NUCLEOTIDE SEQUENCE [LARGE SCALE GENOMIC DNA]</scope>
    <source>
        <strain evidence="2">LMG 23848T</strain>
    </source>
</reference>
<organism evidence="1 2">
    <name type="scientific">Acetobacter ghanensis</name>
    <dbReference type="NCBI Taxonomy" id="431306"/>
    <lineage>
        <taxon>Bacteria</taxon>
        <taxon>Pseudomonadati</taxon>
        <taxon>Pseudomonadota</taxon>
        <taxon>Alphaproteobacteria</taxon>
        <taxon>Acetobacterales</taxon>
        <taxon>Acetobacteraceae</taxon>
        <taxon>Acetobacter</taxon>
    </lineage>
</organism>
<name>A0A0U4YA97_9PROT</name>
<evidence type="ECO:0000313" key="1">
    <source>
        <dbReference type="EMBL" id="CEF54346.1"/>
    </source>
</evidence>